<evidence type="ECO:0000259" key="5">
    <source>
        <dbReference type="PROSITE" id="PS51352"/>
    </source>
</evidence>
<dbReference type="PROSITE" id="PS51352">
    <property type="entry name" value="THIOREDOXIN_2"/>
    <property type="match status" value="1"/>
</dbReference>
<evidence type="ECO:0000256" key="3">
    <source>
        <dbReference type="ARBA" id="ARBA00023157"/>
    </source>
</evidence>
<keyword evidence="4" id="KW-0676">Redox-active center</keyword>
<evidence type="ECO:0000256" key="1">
    <source>
        <dbReference type="ARBA" id="ARBA00022729"/>
    </source>
</evidence>
<dbReference type="InterPro" id="IPR036249">
    <property type="entry name" value="Thioredoxin-like_sf"/>
</dbReference>
<dbReference type="PANTHER" id="PTHR13887">
    <property type="entry name" value="GLUTATHIONE S-TRANSFERASE KAPPA"/>
    <property type="match status" value="1"/>
</dbReference>
<dbReference type="InterPro" id="IPR013766">
    <property type="entry name" value="Thioredoxin_domain"/>
</dbReference>
<accession>A0A1R0F6W3</accession>
<keyword evidence="1" id="KW-0732">Signal</keyword>
<proteinExistence type="predicted"/>
<dbReference type="AlphaFoldDB" id="A0A1R0F6W3"/>
<evidence type="ECO:0000256" key="4">
    <source>
        <dbReference type="ARBA" id="ARBA00023284"/>
    </source>
</evidence>
<evidence type="ECO:0000256" key="2">
    <source>
        <dbReference type="ARBA" id="ARBA00023002"/>
    </source>
</evidence>
<keyword evidence="2" id="KW-0560">Oxidoreductase</keyword>
<feature type="domain" description="Thioredoxin" evidence="5">
    <location>
        <begin position="100"/>
        <end position="293"/>
    </location>
</feature>
<dbReference type="PANTHER" id="PTHR13887:SF14">
    <property type="entry name" value="DISULFIDE BOND FORMATION PROTEIN D"/>
    <property type="match status" value="1"/>
</dbReference>
<dbReference type="SUPFAM" id="SSF52833">
    <property type="entry name" value="Thioredoxin-like"/>
    <property type="match status" value="1"/>
</dbReference>
<keyword evidence="3" id="KW-1015">Disulfide bond</keyword>
<dbReference type="CDD" id="cd03023">
    <property type="entry name" value="DsbA_Com1_like"/>
    <property type="match status" value="1"/>
</dbReference>
<keyword evidence="7" id="KW-1185">Reference proteome</keyword>
<dbReference type="OrthoDB" id="9780147at2"/>
<sequence length="293" mass="32185">MISTESLTMKIFKPFFNKNHSICAGAMGAILLLSPLSETGFAASSDNTTSAAEIKSELLNDQSFIKAVGEALNKQSSDDHIREVVKDYLVKNPEVMIEVQEALDKKQAQKVAENQTSTIAAMKDEIFNSPNDAVIGNPKGKVSLVEFFDYNCGYCKKSYPDIQALLKNNPDLRIVLKDFPILGPDSVKAHIVARAFLKLMPMKYPAFHAEMLTSEGRANEEKAMKVAVKLGADEQKLREAMNDQKLQQAFVENGQIAYALNINGTPSYILGNEVLVGAVGENILKQKIGLLDK</sequence>
<reference evidence="6 7" key="1">
    <citation type="submission" date="2016-12" db="EMBL/GenBank/DDBJ databases">
        <title>Comparative genomics of Bartonella apis.</title>
        <authorList>
            <person name="Engel P."/>
        </authorList>
    </citation>
    <scope>NUCLEOTIDE SEQUENCE [LARGE SCALE GENOMIC DNA]</scope>
    <source>
        <strain evidence="6 7">PEB0149</strain>
    </source>
</reference>
<dbReference type="InterPro" id="IPR001853">
    <property type="entry name" value="DSBA-like_thioredoxin_dom"/>
</dbReference>
<dbReference type="InterPro" id="IPR017937">
    <property type="entry name" value="Thioredoxin_CS"/>
</dbReference>
<gene>
    <name evidence="6" type="ORF">PEB0149_001070</name>
</gene>
<evidence type="ECO:0000313" key="7">
    <source>
        <dbReference type="Proteomes" id="UP000187344"/>
    </source>
</evidence>
<dbReference type="GO" id="GO:0016853">
    <property type="term" value="F:isomerase activity"/>
    <property type="evidence" value="ECO:0007669"/>
    <property type="project" value="UniProtKB-KW"/>
</dbReference>
<dbReference type="Proteomes" id="UP000187344">
    <property type="component" value="Unassembled WGS sequence"/>
</dbReference>
<dbReference type="EMBL" id="LXYT01000003">
    <property type="protein sequence ID" value="OLY42700.1"/>
    <property type="molecule type" value="Genomic_DNA"/>
</dbReference>
<dbReference type="Gene3D" id="3.40.30.10">
    <property type="entry name" value="Glutaredoxin"/>
    <property type="match status" value="1"/>
</dbReference>
<dbReference type="GO" id="GO:0015036">
    <property type="term" value="F:disulfide oxidoreductase activity"/>
    <property type="evidence" value="ECO:0007669"/>
    <property type="project" value="UniProtKB-ARBA"/>
</dbReference>
<protein>
    <submittedName>
        <fullName evidence="6">Protein-disulfide isomerase</fullName>
    </submittedName>
</protein>
<dbReference type="InterPro" id="IPR041205">
    <property type="entry name" value="ScsC_N"/>
</dbReference>
<organism evidence="6 7">
    <name type="scientific">Bartonella apis</name>
    <dbReference type="NCBI Taxonomy" id="1686310"/>
    <lineage>
        <taxon>Bacteria</taxon>
        <taxon>Pseudomonadati</taxon>
        <taxon>Pseudomonadota</taxon>
        <taxon>Alphaproteobacteria</taxon>
        <taxon>Hyphomicrobiales</taxon>
        <taxon>Bartonellaceae</taxon>
        <taxon>Bartonella</taxon>
    </lineage>
</organism>
<evidence type="ECO:0000313" key="6">
    <source>
        <dbReference type="EMBL" id="OLY42700.1"/>
    </source>
</evidence>
<dbReference type="PROSITE" id="PS00194">
    <property type="entry name" value="THIOREDOXIN_1"/>
    <property type="match status" value="1"/>
</dbReference>
<name>A0A1R0F6W3_9HYPH</name>
<dbReference type="Pfam" id="PF18312">
    <property type="entry name" value="ScsC_N"/>
    <property type="match status" value="1"/>
</dbReference>
<keyword evidence="6" id="KW-0413">Isomerase</keyword>
<comment type="caution">
    <text evidence="6">The sequence shown here is derived from an EMBL/GenBank/DDBJ whole genome shotgun (WGS) entry which is preliminary data.</text>
</comment>
<dbReference type="Pfam" id="PF01323">
    <property type="entry name" value="DSBA"/>
    <property type="match status" value="1"/>
</dbReference>